<dbReference type="SUPFAM" id="SSF53098">
    <property type="entry name" value="Ribonuclease H-like"/>
    <property type="match status" value="1"/>
</dbReference>
<accession>G7KNX3</accession>
<sequence>MVENFKACFNLTSNGTLESRFIKWDNNNFSSVILNVDGFSDYILISSYILQAELLAIFQGLLFANSMNIDELVCYSELVHVVLIQDIKDMIEQNNITICCTLREGNQCVDFMAKFGALSNVDLLIHPYHLNAIMSLLKINATRIVFSKN</sequence>
<evidence type="ECO:0000313" key="2">
    <source>
        <dbReference type="EnsemblPlants" id="AES76769"/>
    </source>
</evidence>
<dbReference type="AlphaFoldDB" id="G7KNX3"/>
<evidence type="ECO:0000313" key="3">
    <source>
        <dbReference type="Proteomes" id="UP000002051"/>
    </source>
</evidence>
<dbReference type="PANTHER" id="PTHR35516">
    <property type="entry name" value="CYTOCHROME B6-F COMPLEX SUBUNIT 5"/>
    <property type="match status" value="1"/>
</dbReference>
<keyword evidence="3" id="KW-1185">Reference proteome</keyword>
<dbReference type="EMBL" id="CM001222">
    <property type="protein sequence ID" value="AES76769.1"/>
    <property type="molecule type" value="Genomic_DNA"/>
</dbReference>
<dbReference type="PANTHER" id="PTHR35516:SF11">
    <property type="entry name" value="CYTOCHROME B6-F COMPLEX SUBUNIT 5"/>
    <property type="match status" value="1"/>
</dbReference>
<evidence type="ECO:0000313" key="1">
    <source>
        <dbReference type="EMBL" id="AES76769.1"/>
    </source>
</evidence>
<dbReference type="Proteomes" id="UP000002051">
    <property type="component" value="Chromosome 6"/>
</dbReference>
<reference evidence="1 3" key="1">
    <citation type="journal article" date="2011" name="Nature">
        <title>The Medicago genome provides insight into the evolution of rhizobial symbioses.</title>
        <authorList>
            <person name="Young N.D."/>
            <person name="Debelle F."/>
            <person name="Oldroyd G.E."/>
            <person name="Geurts R."/>
            <person name="Cannon S.B."/>
            <person name="Udvardi M.K."/>
            <person name="Benedito V.A."/>
            <person name="Mayer K.F."/>
            <person name="Gouzy J."/>
            <person name="Schoof H."/>
            <person name="Van de Peer Y."/>
            <person name="Proost S."/>
            <person name="Cook D.R."/>
            <person name="Meyers B.C."/>
            <person name="Spannagl M."/>
            <person name="Cheung F."/>
            <person name="De Mita S."/>
            <person name="Krishnakumar V."/>
            <person name="Gundlach H."/>
            <person name="Zhou S."/>
            <person name="Mudge J."/>
            <person name="Bharti A.K."/>
            <person name="Murray J.D."/>
            <person name="Naoumkina M.A."/>
            <person name="Rosen B."/>
            <person name="Silverstein K.A."/>
            <person name="Tang H."/>
            <person name="Rombauts S."/>
            <person name="Zhao P.X."/>
            <person name="Zhou P."/>
            <person name="Barbe V."/>
            <person name="Bardou P."/>
            <person name="Bechner M."/>
            <person name="Bellec A."/>
            <person name="Berger A."/>
            <person name="Berges H."/>
            <person name="Bidwell S."/>
            <person name="Bisseling T."/>
            <person name="Choisne N."/>
            <person name="Couloux A."/>
            <person name="Denny R."/>
            <person name="Deshpande S."/>
            <person name="Dai X."/>
            <person name="Doyle J.J."/>
            <person name="Dudez A.M."/>
            <person name="Farmer A.D."/>
            <person name="Fouteau S."/>
            <person name="Franken C."/>
            <person name="Gibelin C."/>
            <person name="Gish J."/>
            <person name="Goldstein S."/>
            <person name="Gonzalez A.J."/>
            <person name="Green P.J."/>
            <person name="Hallab A."/>
            <person name="Hartog M."/>
            <person name="Hua A."/>
            <person name="Humphray S.J."/>
            <person name="Jeong D.H."/>
            <person name="Jing Y."/>
            <person name="Jocker A."/>
            <person name="Kenton S.M."/>
            <person name="Kim D.J."/>
            <person name="Klee K."/>
            <person name="Lai H."/>
            <person name="Lang C."/>
            <person name="Lin S."/>
            <person name="Macmil S.L."/>
            <person name="Magdelenat G."/>
            <person name="Matthews L."/>
            <person name="McCorrison J."/>
            <person name="Monaghan E.L."/>
            <person name="Mun J.H."/>
            <person name="Najar F.Z."/>
            <person name="Nicholson C."/>
            <person name="Noirot C."/>
            <person name="O'Bleness M."/>
            <person name="Paule C.R."/>
            <person name="Poulain J."/>
            <person name="Prion F."/>
            <person name="Qin B."/>
            <person name="Qu C."/>
            <person name="Retzel E.F."/>
            <person name="Riddle C."/>
            <person name="Sallet E."/>
            <person name="Samain S."/>
            <person name="Samson N."/>
            <person name="Sanders I."/>
            <person name="Saurat O."/>
            <person name="Scarpelli C."/>
            <person name="Schiex T."/>
            <person name="Segurens B."/>
            <person name="Severin A.J."/>
            <person name="Sherrier D.J."/>
            <person name="Shi R."/>
            <person name="Sims S."/>
            <person name="Singer S.R."/>
            <person name="Sinharoy S."/>
            <person name="Sterck L."/>
            <person name="Viollet A."/>
            <person name="Wang B.B."/>
            <person name="Wang K."/>
            <person name="Wang M."/>
            <person name="Wang X."/>
            <person name="Warfsmann J."/>
            <person name="Weissenbach J."/>
            <person name="White D.D."/>
            <person name="White J.D."/>
            <person name="Wiley G.B."/>
            <person name="Wincker P."/>
            <person name="Xing Y."/>
            <person name="Yang L."/>
            <person name="Yao Z."/>
            <person name="Ying F."/>
            <person name="Zhai J."/>
            <person name="Zhou L."/>
            <person name="Zuber A."/>
            <person name="Denarie J."/>
            <person name="Dixon R.A."/>
            <person name="May G.D."/>
            <person name="Schwartz D.C."/>
            <person name="Rogers J."/>
            <person name="Quetier F."/>
            <person name="Town C.D."/>
            <person name="Roe B.A."/>
        </authorList>
    </citation>
    <scope>NUCLEOTIDE SEQUENCE [LARGE SCALE GENOMIC DNA]</scope>
    <source>
        <strain evidence="1">A17</strain>
        <strain evidence="2 3">cv. Jemalong A17</strain>
    </source>
</reference>
<protein>
    <recommendedName>
        <fullName evidence="4">RNase H type-1 domain-containing protein</fullName>
    </recommendedName>
</protein>
<dbReference type="InterPro" id="IPR012337">
    <property type="entry name" value="RNaseH-like_sf"/>
</dbReference>
<reference evidence="1 3" key="2">
    <citation type="journal article" date="2014" name="BMC Genomics">
        <title>An improved genome release (version Mt4.0) for the model legume Medicago truncatula.</title>
        <authorList>
            <person name="Tang H."/>
            <person name="Krishnakumar V."/>
            <person name="Bidwell S."/>
            <person name="Rosen B."/>
            <person name="Chan A."/>
            <person name="Zhou S."/>
            <person name="Gentzbittel L."/>
            <person name="Childs K.L."/>
            <person name="Yandell M."/>
            <person name="Gundlach H."/>
            <person name="Mayer K.F."/>
            <person name="Schwartz D.C."/>
            <person name="Town C.D."/>
        </authorList>
    </citation>
    <scope>GENOME REANNOTATION</scope>
    <source>
        <strain evidence="2 3">cv. Jemalong A17</strain>
    </source>
</reference>
<dbReference type="EnsemblPlants" id="AES76769">
    <property type="protein sequence ID" value="AES76769"/>
    <property type="gene ID" value="MTR_6g086670"/>
</dbReference>
<organism evidence="1 3">
    <name type="scientific">Medicago truncatula</name>
    <name type="common">Barrel medic</name>
    <name type="synonym">Medicago tribuloides</name>
    <dbReference type="NCBI Taxonomy" id="3880"/>
    <lineage>
        <taxon>Eukaryota</taxon>
        <taxon>Viridiplantae</taxon>
        <taxon>Streptophyta</taxon>
        <taxon>Embryophyta</taxon>
        <taxon>Tracheophyta</taxon>
        <taxon>Spermatophyta</taxon>
        <taxon>Magnoliopsida</taxon>
        <taxon>eudicotyledons</taxon>
        <taxon>Gunneridae</taxon>
        <taxon>Pentapetalae</taxon>
        <taxon>rosids</taxon>
        <taxon>fabids</taxon>
        <taxon>Fabales</taxon>
        <taxon>Fabaceae</taxon>
        <taxon>Papilionoideae</taxon>
        <taxon>50 kb inversion clade</taxon>
        <taxon>NPAAA clade</taxon>
        <taxon>Hologalegina</taxon>
        <taxon>IRL clade</taxon>
        <taxon>Trifolieae</taxon>
        <taxon>Medicago</taxon>
    </lineage>
</organism>
<dbReference type="ExpressionAtlas" id="G7KNX3">
    <property type="expression patterns" value="differential"/>
</dbReference>
<dbReference type="PaxDb" id="3880-AES76769"/>
<name>G7KNX3_MEDTR</name>
<dbReference type="HOGENOM" id="CLU_2053151_0_0_1"/>
<evidence type="ECO:0008006" key="4">
    <source>
        <dbReference type="Google" id="ProtNLM"/>
    </source>
</evidence>
<gene>
    <name evidence="1" type="ordered locus">MTR_6g086670</name>
</gene>
<proteinExistence type="predicted"/>
<reference evidence="2" key="3">
    <citation type="submission" date="2015-04" db="UniProtKB">
        <authorList>
            <consortium name="EnsemblPlants"/>
        </authorList>
    </citation>
    <scope>IDENTIFICATION</scope>
    <source>
        <strain evidence="2">cv. Jemalong A17</strain>
    </source>
</reference>